<dbReference type="Proteomes" id="UP000515152">
    <property type="component" value="Chromosome 4"/>
</dbReference>
<dbReference type="AlphaFoldDB" id="A0A6P3W151"/>
<name>A0A6P3W151_CLUHA</name>
<proteinExistence type="predicted"/>
<organism evidence="1 2">
    <name type="scientific">Clupea harengus</name>
    <name type="common">Atlantic herring</name>
    <dbReference type="NCBI Taxonomy" id="7950"/>
    <lineage>
        <taxon>Eukaryota</taxon>
        <taxon>Metazoa</taxon>
        <taxon>Chordata</taxon>
        <taxon>Craniata</taxon>
        <taxon>Vertebrata</taxon>
        <taxon>Euteleostomi</taxon>
        <taxon>Actinopterygii</taxon>
        <taxon>Neopterygii</taxon>
        <taxon>Teleostei</taxon>
        <taxon>Clupei</taxon>
        <taxon>Clupeiformes</taxon>
        <taxon>Clupeoidei</taxon>
        <taxon>Clupeidae</taxon>
        <taxon>Clupea</taxon>
    </lineage>
</organism>
<dbReference type="PANTHER" id="PTHR36960:SF1">
    <property type="entry name" value="SI:DKEY-32E6.3"/>
    <property type="match status" value="1"/>
</dbReference>
<gene>
    <name evidence="2" type="primary">si:dkey-32e6.3</name>
</gene>
<evidence type="ECO:0000313" key="2">
    <source>
        <dbReference type="RefSeq" id="XP_012686196.2"/>
    </source>
</evidence>
<reference evidence="2" key="1">
    <citation type="submission" date="2025-08" db="UniProtKB">
        <authorList>
            <consortium name="RefSeq"/>
        </authorList>
    </citation>
    <scope>IDENTIFICATION</scope>
</reference>
<protein>
    <submittedName>
        <fullName evidence="2">Uncharacterized protein si:dkey-32e6.3 isoform X1</fullName>
    </submittedName>
</protein>
<sequence>MSVMSDTVVRNCGVSEGNEEDRRELRADSPCSGNLIGNSVRQKKLILHIDLNNTILVSDAVTKQGTVAALDYFLSSVTWGHMSKGKWEWMCEAPSLSPPCNDAVSYYSKFGRVAGFTSAGPGRKFRGVLEEHLALLRWPADLPEDKELSVRGEDGHLYHWILPSFFQLLQDLASQGRDFAILFRTFGTDLPRVLSVVRRALIQGTHPLFPDLPALKLSVSETPGQIRCSAKGAVLIRGEEKLSSRDGDRGIYQYLSSMEGLGGFQDHFDWWARNTYSILGGKPLWVDPFDPNVQHIFVDDNIRQTDEDTIVNPKVFLDPEGSQTRTACTSELYDLCLVQNDLLQAISDSSYFSKRIQICQENYERNLQQGTG</sequence>
<evidence type="ECO:0000313" key="1">
    <source>
        <dbReference type="Proteomes" id="UP000515152"/>
    </source>
</evidence>
<dbReference type="KEGG" id="char:105903043"/>
<accession>A0A6P3W151</accession>
<dbReference type="OrthoDB" id="417678at2759"/>
<keyword evidence="1" id="KW-1185">Reference proteome</keyword>
<dbReference type="RefSeq" id="XP_012686196.2">
    <property type="nucleotide sequence ID" value="XM_012830742.2"/>
</dbReference>
<dbReference type="PANTHER" id="PTHR36960">
    <property type="entry name" value="SI:DKEY-32E6.3"/>
    <property type="match status" value="1"/>
</dbReference>
<dbReference type="GeneID" id="105903043"/>